<evidence type="ECO:0000256" key="4">
    <source>
        <dbReference type="ARBA" id="ARBA00022737"/>
    </source>
</evidence>
<dbReference type="InterPro" id="IPR041552">
    <property type="entry name" value="UvrA_DNA-bd"/>
</dbReference>
<dbReference type="GO" id="GO:0004518">
    <property type="term" value="F:nuclease activity"/>
    <property type="evidence" value="ECO:0007669"/>
    <property type="project" value="UniProtKB-KW"/>
</dbReference>
<dbReference type="GO" id="GO:0005524">
    <property type="term" value="F:ATP binding"/>
    <property type="evidence" value="ECO:0007669"/>
    <property type="project" value="UniProtKB-KW"/>
</dbReference>
<dbReference type="Proteomes" id="UP000029712">
    <property type="component" value="Chromosome"/>
</dbReference>
<dbReference type="FunFam" id="1.20.1580.10:FF:000002">
    <property type="entry name" value="UvrABC system protein A"/>
    <property type="match status" value="1"/>
</dbReference>
<dbReference type="PANTHER" id="PTHR43152:SF3">
    <property type="entry name" value="UVRABC SYSTEM PROTEIN A"/>
    <property type="match status" value="1"/>
</dbReference>
<keyword evidence="4" id="KW-0677">Repeat</keyword>
<dbReference type="InterPro" id="IPR041102">
    <property type="entry name" value="UvrA_inter"/>
</dbReference>
<evidence type="ECO:0000256" key="17">
    <source>
        <dbReference type="ARBA" id="ARBA00042156"/>
    </source>
</evidence>
<dbReference type="Gene3D" id="3.30.1490.20">
    <property type="entry name" value="ATP-grasp fold, A domain"/>
    <property type="match status" value="1"/>
</dbReference>
<evidence type="ECO:0000256" key="16">
    <source>
        <dbReference type="ARBA" id="ARBA00039316"/>
    </source>
</evidence>
<organism evidence="19 20">
    <name type="scientific">Metamycoplasma hominis</name>
    <name type="common">Mycoplasma hominis</name>
    <dbReference type="NCBI Taxonomy" id="2098"/>
    <lineage>
        <taxon>Bacteria</taxon>
        <taxon>Bacillati</taxon>
        <taxon>Mycoplasmatota</taxon>
        <taxon>Mycoplasmoidales</taxon>
        <taxon>Metamycoplasmataceae</taxon>
        <taxon>Metamycoplasma</taxon>
    </lineage>
</organism>
<dbReference type="PANTHER" id="PTHR43152">
    <property type="entry name" value="UVRABC SYSTEM PROTEIN A"/>
    <property type="match status" value="1"/>
</dbReference>
<dbReference type="InterPro" id="IPR003439">
    <property type="entry name" value="ABC_transporter-like_ATP-bd"/>
</dbReference>
<keyword evidence="2" id="KW-0963">Cytoplasm</keyword>
<keyword evidence="11" id="KW-0267">Excision nuclease</keyword>
<evidence type="ECO:0000256" key="13">
    <source>
        <dbReference type="ARBA" id="ARBA00023204"/>
    </source>
</evidence>
<dbReference type="GO" id="GO:0009432">
    <property type="term" value="P:SOS response"/>
    <property type="evidence" value="ECO:0007669"/>
    <property type="project" value="UniProtKB-KW"/>
</dbReference>
<evidence type="ECO:0000256" key="1">
    <source>
        <dbReference type="ARBA" id="ARBA00004496"/>
    </source>
</evidence>
<dbReference type="InterPro" id="IPR004602">
    <property type="entry name" value="UvrA"/>
</dbReference>
<dbReference type="PROSITE" id="PS50893">
    <property type="entry name" value="ABC_TRANSPORTER_2"/>
    <property type="match status" value="1"/>
</dbReference>
<evidence type="ECO:0000256" key="15">
    <source>
        <dbReference type="ARBA" id="ARBA00038000"/>
    </source>
</evidence>
<dbReference type="GO" id="GO:0006289">
    <property type="term" value="P:nucleotide-excision repair"/>
    <property type="evidence" value="ECO:0007669"/>
    <property type="project" value="InterPro"/>
</dbReference>
<evidence type="ECO:0000256" key="10">
    <source>
        <dbReference type="ARBA" id="ARBA00022840"/>
    </source>
</evidence>
<keyword evidence="9" id="KW-0862">Zinc</keyword>
<keyword evidence="14" id="KW-0742">SOS response</keyword>
<evidence type="ECO:0000256" key="8">
    <source>
        <dbReference type="ARBA" id="ARBA00022771"/>
    </source>
</evidence>
<evidence type="ECO:0000256" key="12">
    <source>
        <dbReference type="ARBA" id="ARBA00023125"/>
    </source>
</evidence>
<evidence type="ECO:0000256" key="7">
    <source>
        <dbReference type="ARBA" id="ARBA00022769"/>
    </source>
</evidence>
<keyword evidence="12" id="KW-0238">DNA-binding</keyword>
<gene>
    <name evidence="19" type="primary">uvrA</name>
    <name evidence="19" type="ORF">KN71_002190</name>
</gene>
<dbReference type="NCBIfam" id="NF001503">
    <property type="entry name" value="PRK00349.1"/>
    <property type="match status" value="1"/>
</dbReference>
<dbReference type="AlphaFoldDB" id="A0A454C9V0"/>
<dbReference type="CDD" id="cd03271">
    <property type="entry name" value="ABC_UvrA_II"/>
    <property type="match status" value="1"/>
</dbReference>
<keyword evidence="7" id="KW-0228">DNA excision</keyword>
<proteinExistence type="inferred from homology"/>
<keyword evidence="10" id="KW-0067">ATP-binding</keyword>
<dbReference type="GO" id="GO:0003677">
    <property type="term" value="F:DNA binding"/>
    <property type="evidence" value="ECO:0007669"/>
    <property type="project" value="UniProtKB-KW"/>
</dbReference>
<dbReference type="InterPro" id="IPR013815">
    <property type="entry name" value="ATP_grasp_subdomain_1"/>
</dbReference>
<accession>A0A454C9V0</accession>
<dbReference type="RefSeq" id="WP_036439321.1">
    <property type="nucleotide sequence ID" value="NZ_CP033021.1"/>
</dbReference>
<reference evidence="19 20" key="1">
    <citation type="submission" date="2014-08" db="EMBL/GenBank/DDBJ databases">
        <authorList>
            <person name="Kuleshov K."/>
            <person name="Dedkov V."/>
            <person name="Markelov M."/>
            <person name="Pimkina E."/>
        </authorList>
    </citation>
    <scope>NUCLEOTIDE SEQUENCE [LARGE SCALE GENOMIC DNA]</scope>
    <source>
        <strain evidence="20">TOA</strain>
    </source>
</reference>
<evidence type="ECO:0000256" key="14">
    <source>
        <dbReference type="ARBA" id="ARBA00023236"/>
    </source>
</evidence>
<comment type="similarity">
    <text evidence="15">Belongs to the ABC transporter superfamily. UvrA family.</text>
</comment>
<dbReference type="SUPFAM" id="SSF52540">
    <property type="entry name" value="P-loop containing nucleoside triphosphate hydrolases"/>
    <property type="match status" value="2"/>
</dbReference>
<name>A0A454C9V0_METHO</name>
<evidence type="ECO:0000256" key="11">
    <source>
        <dbReference type="ARBA" id="ARBA00022881"/>
    </source>
</evidence>
<dbReference type="GO" id="GO:0016887">
    <property type="term" value="F:ATP hydrolysis activity"/>
    <property type="evidence" value="ECO:0007669"/>
    <property type="project" value="InterPro"/>
</dbReference>
<evidence type="ECO:0000256" key="2">
    <source>
        <dbReference type="ARBA" id="ARBA00022490"/>
    </source>
</evidence>
<dbReference type="GO" id="GO:0009380">
    <property type="term" value="C:excinuclease repair complex"/>
    <property type="evidence" value="ECO:0007669"/>
    <property type="project" value="InterPro"/>
</dbReference>
<evidence type="ECO:0000256" key="9">
    <source>
        <dbReference type="ARBA" id="ARBA00022833"/>
    </source>
</evidence>
<dbReference type="GO" id="GO:0005737">
    <property type="term" value="C:cytoplasm"/>
    <property type="evidence" value="ECO:0007669"/>
    <property type="project" value="UniProtKB-SubCell"/>
</dbReference>
<dbReference type="Gene3D" id="1.10.8.280">
    <property type="entry name" value="ABC transporter ATPase domain-like"/>
    <property type="match status" value="1"/>
</dbReference>
<dbReference type="Pfam" id="PF17760">
    <property type="entry name" value="UvrA_inter"/>
    <property type="match status" value="1"/>
</dbReference>
<dbReference type="SMART" id="SM00382">
    <property type="entry name" value="AAA"/>
    <property type="match status" value="2"/>
</dbReference>
<dbReference type="EMBL" id="CP033021">
    <property type="protein sequence ID" value="AYN65491.1"/>
    <property type="molecule type" value="Genomic_DNA"/>
</dbReference>
<dbReference type="Gene3D" id="3.40.50.300">
    <property type="entry name" value="P-loop containing nucleotide triphosphate hydrolases"/>
    <property type="match status" value="2"/>
</dbReference>
<protein>
    <recommendedName>
        <fullName evidence="16">UvrABC system protein A</fullName>
    </recommendedName>
    <alternativeName>
        <fullName evidence="17">Excinuclease ABC subunit A</fullName>
    </alternativeName>
</protein>
<evidence type="ECO:0000256" key="5">
    <source>
        <dbReference type="ARBA" id="ARBA00022741"/>
    </source>
</evidence>
<evidence type="ECO:0000256" key="3">
    <source>
        <dbReference type="ARBA" id="ARBA00022723"/>
    </source>
</evidence>
<evidence type="ECO:0000313" key="19">
    <source>
        <dbReference type="EMBL" id="AYN65491.1"/>
    </source>
</evidence>
<evidence type="ECO:0000256" key="6">
    <source>
        <dbReference type="ARBA" id="ARBA00022763"/>
    </source>
</evidence>
<feature type="domain" description="ABC transporter" evidence="18">
    <location>
        <begin position="602"/>
        <end position="939"/>
    </location>
</feature>
<keyword evidence="6" id="KW-0227">DNA damage</keyword>
<dbReference type="InterPro" id="IPR003593">
    <property type="entry name" value="AAA+_ATPase"/>
</dbReference>
<dbReference type="InterPro" id="IPR027417">
    <property type="entry name" value="P-loop_NTPase"/>
</dbReference>
<keyword evidence="3" id="KW-0479">Metal-binding</keyword>
<dbReference type="InterPro" id="IPR017871">
    <property type="entry name" value="ABC_transporter-like_CS"/>
</dbReference>
<dbReference type="Pfam" id="PF17755">
    <property type="entry name" value="UvrA_DNA-bind"/>
    <property type="match status" value="1"/>
</dbReference>
<keyword evidence="13" id="KW-0234">DNA repair</keyword>
<dbReference type="PROSITE" id="PS00211">
    <property type="entry name" value="ABC_TRANSPORTER_1"/>
    <property type="match status" value="2"/>
</dbReference>
<dbReference type="OrthoDB" id="9809851at2"/>
<sequence>MNDKIIIKGARENNLKNINLEIPRNKFVVFTGVSGSGKSSLAFNTIYEEGRRRYVDSLSNYAKQFLGGTKKPNVDSIEGLSPAISIEQKTVHVNPRSIVGTVTEIYDYLRLLYARVAKPYCPNHKIEITAQKTKDIISSIYKNPLGSTIYILAPLVNNQKGSHQVLLNKLKRDGFIKVLINDEIYFLENVDSINLDKNKRWNIDLFIDRVKLSNDDDIKSRISSAIEVALEQSNGLISTIVNETKKNTYSIHHSCSFGDFDMPKIEPKLFSFNSPAGMCPECKGLGVIQKASFDLICPDRQLSINEGAIKYYRNFMNTYNLEWQEFDKLLNYYHIDKDQPIDSLSSFELDIIQHGSQEEISYVLLSESGTKREKFQVIEGIVDKLQRKYFDTKSLEARAYYSKYIGDITCPSCHGKRLNKYALSCKILDLDIYEICNKSLGDLAIILERLQLSDLEKEITSLILSELKHRIKFLIDVGLKYLTLNRKAETLSGGEAQRIRLATQIGSNLTGILYVLDEPSIGLHQKDNEKLLSSLRKMVELGNSLIVVEHDEETIRQADYIVDIGVQAGEHGGNIVACGNVENIIACKQSLTGQYLSKERQIEVPKFRRSGNGKTLTLKNAKLNNLKNIKVTFPLGKFIAITGVSGSGKSTLINDELVGSLNKYLLDQYYDIQRDNKLIGQTNIDKLIQIDQNPIGRTPRSNPATYTGVFDDIREIFANTEESKIRGYTKSRFSFNVPGGRCDKCEGDGVIKIAMHFLPDVYVTCDHCNGKRYNQETLEIKYHGKSIGDVLDMTIEKAYALFINKSQIKEKLQVLLDVGLGYIKLGQNATTLSGGEAQRVKLATYLQKKPTGKSLYVLDEPTTGLHPYDISNLLIVLNRIVDNGDTVIVIEHNLDLIKCADHIIDLGPDGGDEGGKVICSGTPEQVSKCENSYTGQYLAKLL</sequence>
<evidence type="ECO:0000259" key="18">
    <source>
        <dbReference type="PROSITE" id="PS50893"/>
    </source>
</evidence>
<evidence type="ECO:0000313" key="20">
    <source>
        <dbReference type="Proteomes" id="UP000029712"/>
    </source>
</evidence>
<dbReference type="Gene3D" id="1.20.1580.10">
    <property type="entry name" value="ABC transporter ATPase like domain"/>
    <property type="match status" value="2"/>
</dbReference>
<keyword evidence="5" id="KW-0547">Nucleotide-binding</keyword>
<comment type="subcellular location">
    <subcellularLocation>
        <location evidence="1">Cytoplasm</location>
    </subcellularLocation>
</comment>
<reference evidence="19 20" key="2">
    <citation type="submission" date="2018-10" db="EMBL/GenBank/DDBJ databases">
        <title>Detection and isolation of Mycoplasma hominis as a predominant microorganism from pelvic cavity of patient with salpingitis and tubo-ovarian abscess.</title>
        <authorList>
            <person name="Guschin A.E."/>
            <person name="Khayrullina G.A."/>
            <person name="Rakovskaya I.V."/>
            <person name="Shelenkov A.A."/>
            <person name="Shagin D.A."/>
        </authorList>
    </citation>
    <scope>NUCLEOTIDE SEQUENCE [LARGE SCALE GENOMIC DNA]</scope>
    <source>
        <strain evidence="20">TOA</strain>
    </source>
</reference>
<keyword evidence="8" id="KW-0863">Zinc-finger</keyword>
<dbReference type="GO" id="GO:0008270">
    <property type="term" value="F:zinc ion binding"/>
    <property type="evidence" value="ECO:0007669"/>
    <property type="project" value="UniProtKB-KW"/>
</dbReference>
<dbReference type="NCBIfam" id="TIGR00630">
    <property type="entry name" value="uvra"/>
    <property type="match status" value="1"/>
</dbReference>